<evidence type="ECO:0000313" key="2">
    <source>
        <dbReference type="EMBL" id="TQS39739.1"/>
    </source>
</evidence>
<keyword evidence="1" id="KW-0472">Membrane</keyword>
<proteinExistence type="predicted"/>
<dbReference type="Proteomes" id="UP000317982">
    <property type="component" value="Unassembled WGS sequence"/>
</dbReference>
<dbReference type="OrthoDB" id="9839558at2"/>
<sequence length="322" mass="32103">MSTPTPAAVRSTLAELVSEQVLTPEQADTVSTRLVALWTPGAPSTRRSRLVEVAGYLGGAMVLGGAAAIVVPTWDSFPAAARFGLAVVVTMLLLGGLVAARFAQFGDVEARHRLASALGVLAAGAAAIAAAVPATDPYEVLVGSIAALVVAVPSYGLVRGAPLLAGAWLASSVLVGDVLDRGQVEGTLPWGLAFAVVGALWLLLAAPVPGNPVREPGLAAALGGCTGFGAAEALITEDAALLTVIGLIVGAGFAAATFVLYVVTRKYPALIPVVLIALVVPASALAGLFDSVLVAGFAVVVIGALLLVAGGIALTTRRPVGQ</sequence>
<feature type="transmembrane region" description="Helical" evidence="1">
    <location>
        <begin position="270"/>
        <end position="289"/>
    </location>
</feature>
<reference evidence="2 3" key="1">
    <citation type="submission" date="2019-07" db="EMBL/GenBank/DDBJ databases">
        <title>Cryptosporangium phraense sp. nov., isolated from plant litter.</title>
        <authorList>
            <person name="Suriyachadkun C."/>
        </authorList>
    </citation>
    <scope>NUCLEOTIDE SEQUENCE [LARGE SCALE GENOMIC DNA]</scope>
    <source>
        <strain evidence="2 3">A-T 5661</strain>
    </source>
</reference>
<organism evidence="2 3">
    <name type="scientific">Cryptosporangium phraense</name>
    <dbReference type="NCBI Taxonomy" id="2593070"/>
    <lineage>
        <taxon>Bacteria</taxon>
        <taxon>Bacillati</taxon>
        <taxon>Actinomycetota</taxon>
        <taxon>Actinomycetes</taxon>
        <taxon>Cryptosporangiales</taxon>
        <taxon>Cryptosporangiaceae</taxon>
        <taxon>Cryptosporangium</taxon>
    </lineage>
</organism>
<keyword evidence="1" id="KW-1133">Transmembrane helix</keyword>
<evidence type="ECO:0000313" key="3">
    <source>
        <dbReference type="Proteomes" id="UP000317982"/>
    </source>
</evidence>
<feature type="transmembrane region" description="Helical" evidence="1">
    <location>
        <begin position="295"/>
        <end position="314"/>
    </location>
</feature>
<dbReference type="AlphaFoldDB" id="A0A545AEJ9"/>
<dbReference type="RefSeq" id="WP_142709832.1">
    <property type="nucleotide sequence ID" value="NZ_VIRS01000058.1"/>
</dbReference>
<comment type="caution">
    <text evidence="2">The sequence shown here is derived from an EMBL/GenBank/DDBJ whole genome shotgun (WGS) entry which is preliminary data.</text>
</comment>
<accession>A0A545AEJ9</accession>
<feature type="transmembrane region" description="Helical" evidence="1">
    <location>
        <begin position="241"/>
        <end position="263"/>
    </location>
</feature>
<gene>
    <name evidence="2" type="ORF">FL583_38365</name>
</gene>
<dbReference type="EMBL" id="VIRS01000058">
    <property type="protein sequence ID" value="TQS39739.1"/>
    <property type="molecule type" value="Genomic_DNA"/>
</dbReference>
<keyword evidence="1" id="KW-0812">Transmembrane</keyword>
<feature type="transmembrane region" description="Helical" evidence="1">
    <location>
        <begin position="114"/>
        <end position="134"/>
    </location>
</feature>
<keyword evidence="3" id="KW-1185">Reference proteome</keyword>
<feature type="transmembrane region" description="Helical" evidence="1">
    <location>
        <begin position="188"/>
        <end position="206"/>
    </location>
</feature>
<protein>
    <recommendedName>
        <fullName evidence="4">DUF2157 domain-containing protein</fullName>
    </recommendedName>
</protein>
<feature type="transmembrane region" description="Helical" evidence="1">
    <location>
        <begin position="80"/>
        <end position="102"/>
    </location>
</feature>
<feature type="transmembrane region" description="Helical" evidence="1">
    <location>
        <begin position="53"/>
        <end position="74"/>
    </location>
</feature>
<dbReference type="InParanoid" id="A0A545AEJ9"/>
<evidence type="ECO:0000256" key="1">
    <source>
        <dbReference type="SAM" id="Phobius"/>
    </source>
</evidence>
<evidence type="ECO:0008006" key="4">
    <source>
        <dbReference type="Google" id="ProtNLM"/>
    </source>
</evidence>
<feature type="transmembrane region" description="Helical" evidence="1">
    <location>
        <begin position="140"/>
        <end position="158"/>
    </location>
</feature>
<name>A0A545AEJ9_9ACTN</name>